<dbReference type="AlphaFoldDB" id="A0A9K3D903"/>
<gene>
    <name evidence="1" type="ORF">KIPB_013241</name>
</gene>
<comment type="caution">
    <text evidence="1">The sequence shown here is derived from an EMBL/GenBank/DDBJ whole genome shotgun (WGS) entry which is preliminary data.</text>
</comment>
<dbReference type="OrthoDB" id="1735038at2759"/>
<name>A0A9K3D903_9EUKA</name>
<evidence type="ECO:0000313" key="1">
    <source>
        <dbReference type="EMBL" id="GIQ90442.1"/>
    </source>
</evidence>
<feature type="non-terminal residue" evidence="1">
    <location>
        <position position="1"/>
    </location>
</feature>
<reference evidence="1 2" key="1">
    <citation type="journal article" date="2018" name="PLoS ONE">
        <title>The draft genome of Kipferlia bialata reveals reductive genome evolution in fornicate parasites.</title>
        <authorList>
            <person name="Tanifuji G."/>
            <person name="Takabayashi S."/>
            <person name="Kume K."/>
            <person name="Takagi M."/>
            <person name="Nakayama T."/>
            <person name="Kamikawa R."/>
            <person name="Inagaki Y."/>
            <person name="Hashimoto T."/>
        </authorList>
    </citation>
    <scope>NUCLEOTIDE SEQUENCE [LARGE SCALE GENOMIC DNA]</scope>
    <source>
        <strain evidence="1">NY0173</strain>
    </source>
</reference>
<keyword evidence="2" id="KW-1185">Reference proteome</keyword>
<dbReference type="Proteomes" id="UP000265618">
    <property type="component" value="Unassembled WGS sequence"/>
</dbReference>
<dbReference type="EMBL" id="BDIP01006191">
    <property type="protein sequence ID" value="GIQ90442.1"/>
    <property type="molecule type" value="Genomic_DNA"/>
</dbReference>
<organism evidence="1 2">
    <name type="scientific">Kipferlia bialata</name>
    <dbReference type="NCBI Taxonomy" id="797122"/>
    <lineage>
        <taxon>Eukaryota</taxon>
        <taxon>Metamonada</taxon>
        <taxon>Carpediemonas-like organisms</taxon>
        <taxon>Kipferlia</taxon>
    </lineage>
</organism>
<protein>
    <submittedName>
        <fullName evidence="1">Peptidase S28</fullName>
    </submittedName>
</protein>
<proteinExistence type="predicted"/>
<evidence type="ECO:0000313" key="2">
    <source>
        <dbReference type="Proteomes" id="UP000265618"/>
    </source>
</evidence>
<sequence length="85" mass="9549">MPILNNPIAGTVQYAYPGDIESLCHDIVDGPFGDNYMMNLAHLVREENPACTNASYKSFIRMLSNPEPNAETASLRSWFYQCCTE</sequence>
<accession>A0A9K3D903</accession>